<dbReference type="Pfam" id="PF02518">
    <property type="entry name" value="HATPase_c"/>
    <property type="match status" value="1"/>
</dbReference>
<dbReference type="Gene3D" id="3.30.565.10">
    <property type="entry name" value="Histidine kinase-like ATPase, C-terminal domain"/>
    <property type="match status" value="1"/>
</dbReference>
<keyword evidence="6 14" id="KW-0808">Transferase</keyword>
<dbReference type="Gene3D" id="6.10.340.10">
    <property type="match status" value="1"/>
</dbReference>
<dbReference type="EC" id="2.7.13.3" evidence="14"/>
<dbReference type="InterPro" id="IPR050428">
    <property type="entry name" value="TCS_sensor_his_kinase"/>
</dbReference>
<evidence type="ECO:0000256" key="13">
    <source>
        <dbReference type="ARBA" id="ARBA00023136"/>
    </source>
</evidence>
<dbReference type="PROSITE" id="PS50109">
    <property type="entry name" value="HIS_KIN"/>
    <property type="match status" value="1"/>
</dbReference>
<feature type="transmembrane region" description="Helical" evidence="14">
    <location>
        <begin position="6"/>
        <end position="29"/>
    </location>
</feature>
<comment type="function">
    <text evidence="14">Member of a two-component regulatory system.</text>
</comment>
<dbReference type="SUPFAM" id="SSF47384">
    <property type="entry name" value="Homodimeric domain of signal transducing histidine kinase"/>
    <property type="match status" value="1"/>
</dbReference>
<dbReference type="InterPro" id="IPR003661">
    <property type="entry name" value="HisK_dim/P_dom"/>
</dbReference>
<dbReference type="InterPro" id="IPR003660">
    <property type="entry name" value="HAMP_dom"/>
</dbReference>
<keyword evidence="12 14" id="KW-0902">Two-component regulatory system</keyword>
<name>A0A6M2BUF2_9GAMM</name>
<comment type="subcellular location">
    <subcellularLocation>
        <location evidence="2 14">Cell inner membrane</location>
    </subcellularLocation>
</comment>
<keyword evidence="7 14" id="KW-0812">Transmembrane</keyword>
<keyword evidence="9 14" id="KW-0418">Kinase</keyword>
<keyword evidence="10 14" id="KW-0067">ATP-binding</keyword>
<protein>
    <recommendedName>
        <fullName evidence="14">Sensor protein</fullName>
        <ecNumber evidence="14">2.7.13.3</ecNumber>
    </recommendedName>
</protein>
<organism evidence="17 18">
    <name type="scientific">Solimonas terrae</name>
    <dbReference type="NCBI Taxonomy" id="1396819"/>
    <lineage>
        <taxon>Bacteria</taxon>
        <taxon>Pseudomonadati</taxon>
        <taxon>Pseudomonadota</taxon>
        <taxon>Gammaproteobacteria</taxon>
        <taxon>Nevskiales</taxon>
        <taxon>Nevskiaceae</taxon>
        <taxon>Solimonas</taxon>
    </lineage>
</organism>
<proteinExistence type="predicted"/>
<dbReference type="PANTHER" id="PTHR45436">
    <property type="entry name" value="SENSOR HISTIDINE KINASE YKOH"/>
    <property type="match status" value="1"/>
</dbReference>
<dbReference type="Gene3D" id="1.10.287.130">
    <property type="match status" value="1"/>
</dbReference>
<evidence type="ECO:0000256" key="12">
    <source>
        <dbReference type="ARBA" id="ARBA00023012"/>
    </source>
</evidence>
<evidence type="ECO:0000256" key="4">
    <source>
        <dbReference type="ARBA" id="ARBA00022519"/>
    </source>
</evidence>
<evidence type="ECO:0000256" key="3">
    <source>
        <dbReference type="ARBA" id="ARBA00022475"/>
    </source>
</evidence>
<dbReference type="NCBIfam" id="TIGR01386">
    <property type="entry name" value="cztS_silS_copS"/>
    <property type="match status" value="1"/>
</dbReference>
<dbReference type="Proteomes" id="UP000472676">
    <property type="component" value="Unassembled WGS sequence"/>
</dbReference>
<evidence type="ECO:0000256" key="8">
    <source>
        <dbReference type="ARBA" id="ARBA00022741"/>
    </source>
</evidence>
<dbReference type="RefSeq" id="WP_166258623.1">
    <property type="nucleotide sequence ID" value="NZ_JAAMOW010000007.1"/>
</dbReference>
<dbReference type="PROSITE" id="PS50885">
    <property type="entry name" value="HAMP"/>
    <property type="match status" value="1"/>
</dbReference>
<dbReference type="InterPro" id="IPR004358">
    <property type="entry name" value="Sig_transdc_His_kin-like_C"/>
</dbReference>
<evidence type="ECO:0000256" key="7">
    <source>
        <dbReference type="ARBA" id="ARBA00022692"/>
    </source>
</evidence>
<evidence type="ECO:0000256" key="11">
    <source>
        <dbReference type="ARBA" id="ARBA00022989"/>
    </source>
</evidence>
<feature type="domain" description="Histidine kinase" evidence="15">
    <location>
        <begin position="242"/>
        <end position="453"/>
    </location>
</feature>
<dbReference type="InterPro" id="IPR005467">
    <property type="entry name" value="His_kinase_dom"/>
</dbReference>
<evidence type="ECO:0000256" key="9">
    <source>
        <dbReference type="ARBA" id="ARBA00022777"/>
    </source>
</evidence>
<gene>
    <name evidence="17" type="ORF">G7Y85_14615</name>
</gene>
<keyword evidence="13 14" id="KW-0472">Membrane</keyword>
<keyword evidence="5" id="KW-0597">Phosphoprotein</keyword>
<evidence type="ECO:0000313" key="17">
    <source>
        <dbReference type="EMBL" id="NGY06004.1"/>
    </source>
</evidence>
<keyword evidence="8 14" id="KW-0547">Nucleotide-binding</keyword>
<dbReference type="CDD" id="cd00082">
    <property type="entry name" value="HisKA"/>
    <property type="match status" value="1"/>
</dbReference>
<comment type="caution">
    <text evidence="17">The sequence shown here is derived from an EMBL/GenBank/DDBJ whole genome shotgun (WGS) entry which is preliminary data.</text>
</comment>
<dbReference type="GO" id="GO:0000155">
    <property type="term" value="F:phosphorelay sensor kinase activity"/>
    <property type="evidence" value="ECO:0007669"/>
    <property type="project" value="InterPro"/>
</dbReference>
<evidence type="ECO:0000313" key="18">
    <source>
        <dbReference type="Proteomes" id="UP000472676"/>
    </source>
</evidence>
<accession>A0A6M2BUF2</accession>
<dbReference type="SMART" id="SM00304">
    <property type="entry name" value="HAMP"/>
    <property type="match status" value="1"/>
</dbReference>
<dbReference type="PRINTS" id="PR00344">
    <property type="entry name" value="BCTRLSENSOR"/>
</dbReference>
<evidence type="ECO:0000256" key="1">
    <source>
        <dbReference type="ARBA" id="ARBA00000085"/>
    </source>
</evidence>
<dbReference type="SMART" id="SM00387">
    <property type="entry name" value="HATPase_c"/>
    <property type="match status" value="1"/>
</dbReference>
<dbReference type="Pfam" id="PF00512">
    <property type="entry name" value="HisKA"/>
    <property type="match status" value="1"/>
</dbReference>
<keyword evidence="3 14" id="KW-1003">Cell membrane</keyword>
<keyword evidence="18" id="KW-1185">Reference proteome</keyword>
<dbReference type="PANTHER" id="PTHR45436:SF9">
    <property type="entry name" value="SENSOR PROTEIN"/>
    <property type="match status" value="1"/>
</dbReference>
<dbReference type="Pfam" id="PF00672">
    <property type="entry name" value="HAMP"/>
    <property type="match status" value="1"/>
</dbReference>
<dbReference type="GO" id="GO:0005886">
    <property type="term" value="C:plasma membrane"/>
    <property type="evidence" value="ECO:0007669"/>
    <property type="project" value="UniProtKB-SubCell"/>
</dbReference>
<dbReference type="InterPro" id="IPR036097">
    <property type="entry name" value="HisK_dim/P_sf"/>
</dbReference>
<evidence type="ECO:0000256" key="6">
    <source>
        <dbReference type="ARBA" id="ARBA00022679"/>
    </source>
</evidence>
<evidence type="ECO:0000256" key="10">
    <source>
        <dbReference type="ARBA" id="ARBA00022840"/>
    </source>
</evidence>
<sequence>MRPRSIAWRLSAMFAAVAMLIFALVGVALQRVLQSELDRQQRSELETKSRFGEQLIEHCKGPDKWHFVQARFDGLMAGQDSTQFWVLSDDPRFTYGNSDTLAALQPAPVAEGFSDSTRRQRPLRSLVRRIAADEQRPAVRLIVAIDPSPYRHTLRTFAIALALLSTLGVTLAAVLGHWVARLGLAPLARLSREAQGLSPRQLSQRLRLAPLPPELSELSHSFNGALDRLEQAYLQLQAFNADVAHELRTPLTNLIGQTEVALARPRSADDFAEVLHSNLEELDRLRGIINDMLFLARADQGERAERREPRSLAAEVGKAIEFMEVVLDEAGMTVRIDGDAQLGIETALFRRAITNLLQNAVQYSSPGAAIGVAIEAIPGGARVAVSNAGAAIEEAHIGRLFDRFYRVDPSRGSDGASHGLGLAIVKAVATMHSGIVFARSCDGINTIGFTLVH</sequence>
<dbReference type="InterPro" id="IPR006290">
    <property type="entry name" value="CztS_silS_copS"/>
</dbReference>
<dbReference type="EMBL" id="JAAMOW010000007">
    <property type="protein sequence ID" value="NGY06004.1"/>
    <property type="molecule type" value="Genomic_DNA"/>
</dbReference>
<dbReference type="SUPFAM" id="SSF55874">
    <property type="entry name" value="ATPase domain of HSP90 chaperone/DNA topoisomerase II/histidine kinase"/>
    <property type="match status" value="1"/>
</dbReference>
<keyword evidence="4 14" id="KW-0997">Cell inner membrane</keyword>
<evidence type="ECO:0000259" key="16">
    <source>
        <dbReference type="PROSITE" id="PS50885"/>
    </source>
</evidence>
<dbReference type="InterPro" id="IPR036890">
    <property type="entry name" value="HATPase_C_sf"/>
</dbReference>
<keyword evidence="11 14" id="KW-1133">Transmembrane helix</keyword>
<dbReference type="GO" id="GO:0005524">
    <property type="term" value="F:ATP binding"/>
    <property type="evidence" value="ECO:0007669"/>
    <property type="project" value="UniProtKB-KW"/>
</dbReference>
<feature type="transmembrane region" description="Helical" evidence="14">
    <location>
        <begin position="157"/>
        <end position="180"/>
    </location>
</feature>
<comment type="catalytic activity">
    <reaction evidence="1 14">
        <text>ATP + protein L-histidine = ADP + protein N-phospho-L-histidine.</text>
        <dbReference type="EC" id="2.7.13.3"/>
    </reaction>
</comment>
<reference evidence="17 18" key="1">
    <citation type="journal article" date="2014" name="Int. J. Syst. Evol. Microbiol.">
        <title>Solimonas terrae sp. nov., isolated from soil.</title>
        <authorList>
            <person name="Kim S.J."/>
            <person name="Moon J.Y."/>
            <person name="Weon H.Y."/>
            <person name="Ahn J.H."/>
            <person name="Chen W.M."/>
            <person name="Kwon S.W."/>
        </authorList>
    </citation>
    <scope>NUCLEOTIDE SEQUENCE [LARGE SCALE GENOMIC DNA]</scope>
    <source>
        <strain evidence="17 18">KIS83-12</strain>
    </source>
</reference>
<dbReference type="InterPro" id="IPR003594">
    <property type="entry name" value="HATPase_dom"/>
</dbReference>
<dbReference type="AlphaFoldDB" id="A0A6M2BUF2"/>
<evidence type="ECO:0000259" key="15">
    <source>
        <dbReference type="PROSITE" id="PS50109"/>
    </source>
</evidence>
<feature type="domain" description="HAMP" evidence="16">
    <location>
        <begin position="181"/>
        <end position="234"/>
    </location>
</feature>
<dbReference type="FunFam" id="1.10.287.130:FF:000001">
    <property type="entry name" value="Two-component sensor histidine kinase"/>
    <property type="match status" value="1"/>
</dbReference>
<dbReference type="SMART" id="SM00388">
    <property type="entry name" value="HisKA"/>
    <property type="match status" value="1"/>
</dbReference>
<evidence type="ECO:0000256" key="14">
    <source>
        <dbReference type="RuleBase" id="RU364088"/>
    </source>
</evidence>
<evidence type="ECO:0000256" key="2">
    <source>
        <dbReference type="ARBA" id="ARBA00004533"/>
    </source>
</evidence>
<evidence type="ECO:0000256" key="5">
    <source>
        <dbReference type="ARBA" id="ARBA00022553"/>
    </source>
</evidence>